<accession>A0A4R8FXF7</accession>
<dbReference type="InterPro" id="IPR031778">
    <property type="entry name" value="Sortilin_N"/>
</dbReference>
<gene>
    <name evidence="4" type="ORF">DFO67_103249</name>
</gene>
<dbReference type="GO" id="GO:0010411">
    <property type="term" value="P:xyloglucan metabolic process"/>
    <property type="evidence" value="ECO:0007669"/>
    <property type="project" value="TreeGrafter"/>
</dbReference>
<comment type="caution">
    <text evidence="4">The sequence shown here is derived from an EMBL/GenBank/DDBJ whole genome shotgun (WGS) entry which is preliminary data.</text>
</comment>
<feature type="domain" description="Sortilin N-terminal" evidence="3">
    <location>
        <begin position="101"/>
        <end position="208"/>
    </location>
</feature>
<dbReference type="InterPro" id="IPR015943">
    <property type="entry name" value="WD40/YVTN_repeat-like_dom_sf"/>
</dbReference>
<organism evidence="4 5">
    <name type="scientific">Modicisalibacter xianhensis</name>
    <dbReference type="NCBI Taxonomy" id="442341"/>
    <lineage>
        <taxon>Bacteria</taxon>
        <taxon>Pseudomonadati</taxon>
        <taxon>Pseudomonadota</taxon>
        <taxon>Gammaproteobacteria</taxon>
        <taxon>Oceanospirillales</taxon>
        <taxon>Halomonadaceae</taxon>
        <taxon>Modicisalibacter</taxon>
    </lineage>
</organism>
<evidence type="ECO:0000256" key="2">
    <source>
        <dbReference type="SAM" id="SignalP"/>
    </source>
</evidence>
<evidence type="ECO:0000313" key="4">
    <source>
        <dbReference type="EMBL" id="TDX31651.1"/>
    </source>
</evidence>
<evidence type="ECO:0000256" key="1">
    <source>
        <dbReference type="ARBA" id="ARBA00022737"/>
    </source>
</evidence>
<feature type="signal peptide" evidence="2">
    <location>
        <begin position="1"/>
        <end position="30"/>
    </location>
</feature>
<dbReference type="PANTHER" id="PTHR43739:SF5">
    <property type="entry name" value="EXO-ALPHA-SIALIDASE"/>
    <property type="match status" value="1"/>
</dbReference>
<dbReference type="SUPFAM" id="SSF110296">
    <property type="entry name" value="Oligoxyloglucan reducing end-specific cellobiohydrolase"/>
    <property type="match status" value="1"/>
</dbReference>
<dbReference type="OrthoDB" id="9813892at2"/>
<dbReference type="EMBL" id="SOEC01000003">
    <property type="protein sequence ID" value="TDX31651.1"/>
    <property type="molecule type" value="Genomic_DNA"/>
</dbReference>
<keyword evidence="1" id="KW-0677">Repeat</keyword>
<dbReference type="Pfam" id="PF02012">
    <property type="entry name" value="BNR"/>
    <property type="match status" value="1"/>
</dbReference>
<name>A0A4R8FXF7_9GAMM</name>
<reference evidence="4 5" key="1">
    <citation type="submission" date="2019-03" db="EMBL/GenBank/DDBJ databases">
        <title>Freshwater and sediment microbial communities from various areas in North America, analyzing microbe dynamics in response to fracking.</title>
        <authorList>
            <person name="Lamendella R."/>
        </authorList>
    </citation>
    <scope>NUCLEOTIDE SEQUENCE [LARGE SCALE GENOMIC DNA]</scope>
    <source>
        <strain evidence="4 5">6_TX</strain>
    </source>
</reference>
<sequence>MRKTVNHVLRAVSLAGLAVASLGAAGGAMAAEVLLPALSYDQTGNRLLKVDDNTLSQSENGGKTWLDIALPPAVEKGALATAVVPAENGDALYIAGPAIGVQRSEDNGESWQALDANLPSRDVIAFTVHRNQPETLYAVIADDGLYQSEDAGNTWKKMDSGPTQTIRGLVHSDMEGSMQTGWLYAVSDDAVRLSMDCFCGWRLSGDLAGQVHYVTYNVNDPKQVYVSTGQGLFRSDDGGQQWEPIASKGKGEEKVALALAPKGTLYALEADGDLVVSDDQGKTWKAPDA</sequence>
<dbReference type="Proteomes" id="UP000294489">
    <property type="component" value="Unassembled WGS sequence"/>
</dbReference>
<dbReference type="RefSeq" id="WP_134016491.1">
    <property type="nucleotide sequence ID" value="NZ_SOEC01000003.1"/>
</dbReference>
<feature type="chain" id="PRO_5020855643" evidence="2">
    <location>
        <begin position="31"/>
        <end position="289"/>
    </location>
</feature>
<protein>
    <submittedName>
        <fullName evidence="4">Photosystem II stability/assembly factor-like uncharacterized protein</fullName>
    </submittedName>
</protein>
<dbReference type="CDD" id="cd15482">
    <property type="entry name" value="Sialidase_non-viral"/>
    <property type="match status" value="1"/>
</dbReference>
<dbReference type="InterPro" id="IPR002860">
    <property type="entry name" value="BNR_rpt"/>
</dbReference>
<evidence type="ECO:0000313" key="5">
    <source>
        <dbReference type="Proteomes" id="UP000294489"/>
    </source>
</evidence>
<proteinExistence type="predicted"/>
<dbReference type="AlphaFoldDB" id="A0A4R8FXF7"/>
<evidence type="ECO:0000259" key="3">
    <source>
        <dbReference type="Pfam" id="PF15902"/>
    </source>
</evidence>
<dbReference type="Pfam" id="PF15902">
    <property type="entry name" value="Sortilin-Vps10"/>
    <property type="match status" value="1"/>
</dbReference>
<dbReference type="Gene3D" id="2.130.10.10">
    <property type="entry name" value="YVTN repeat-like/Quinoprotein amine dehydrogenase"/>
    <property type="match status" value="1"/>
</dbReference>
<keyword evidence="2" id="KW-0732">Signal</keyword>
<dbReference type="PANTHER" id="PTHR43739">
    <property type="entry name" value="XYLOGLUCANASE (EUROFUNG)"/>
    <property type="match status" value="1"/>
</dbReference>
<dbReference type="InterPro" id="IPR052025">
    <property type="entry name" value="Xyloglucanase_GH74"/>
</dbReference>